<dbReference type="Proteomes" id="UP000290889">
    <property type="component" value="Chromosome"/>
</dbReference>
<dbReference type="CDD" id="cd04301">
    <property type="entry name" value="NAT_SF"/>
    <property type="match status" value="1"/>
</dbReference>
<dbReference type="InterPro" id="IPR016181">
    <property type="entry name" value="Acyl_CoA_acyltransferase"/>
</dbReference>
<keyword evidence="5" id="KW-1185">Reference proteome</keyword>
<dbReference type="PROSITE" id="PS51186">
    <property type="entry name" value="GNAT"/>
    <property type="match status" value="1"/>
</dbReference>
<dbReference type="Gene3D" id="3.40.630.30">
    <property type="match status" value="1"/>
</dbReference>
<accession>A0A411E9I7</accession>
<dbReference type="KEGG" id="mur:EQY75_07550"/>
<evidence type="ECO:0000256" key="1">
    <source>
        <dbReference type="ARBA" id="ARBA00022679"/>
    </source>
</evidence>
<dbReference type="OrthoDB" id="9792929at2"/>
<reference evidence="4 5" key="1">
    <citation type="submission" date="2019-01" db="EMBL/GenBank/DDBJ databases">
        <title>Muriicola soli sp. nov., isolated from soil.</title>
        <authorList>
            <person name="Kang H.J."/>
            <person name="Kim S.B."/>
        </authorList>
    </citation>
    <scope>NUCLEOTIDE SEQUENCE [LARGE SCALE GENOMIC DNA]</scope>
    <source>
        <strain evidence="4 5">MMS17-SY002</strain>
    </source>
</reference>
<organism evidence="4 5">
    <name type="scientific">Muriicola soli</name>
    <dbReference type="NCBI Taxonomy" id="2507538"/>
    <lineage>
        <taxon>Bacteria</taxon>
        <taxon>Pseudomonadati</taxon>
        <taxon>Bacteroidota</taxon>
        <taxon>Flavobacteriia</taxon>
        <taxon>Flavobacteriales</taxon>
        <taxon>Flavobacteriaceae</taxon>
        <taxon>Muriicola</taxon>
    </lineage>
</organism>
<dbReference type="InterPro" id="IPR050832">
    <property type="entry name" value="Bact_Acetyltransf"/>
</dbReference>
<proteinExistence type="predicted"/>
<dbReference type="AlphaFoldDB" id="A0A411E9I7"/>
<keyword evidence="2" id="KW-0012">Acyltransferase</keyword>
<dbReference type="RefSeq" id="WP_129604495.1">
    <property type="nucleotide sequence ID" value="NZ_CP035544.1"/>
</dbReference>
<protein>
    <submittedName>
        <fullName evidence="4">GNAT family N-acetyltransferase</fullName>
    </submittedName>
</protein>
<gene>
    <name evidence="4" type="ORF">EQY75_07550</name>
</gene>
<dbReference type="PANTHER" id="PTHR43877">
    <property type="entry name" value="AMINOALKYLPHOSPHONATE N-ACETYLTRANSFERASE-RELATED-RELATED"/>
    <property type="match status" value="1"/>
</dbReference>
<dbReference type="SUPFAM" id="SSF55729">
    <property type="entry name" value="Acyl-CoA N-acyltransferases (Nat)"/>
    <property type="match status" value="1"/>
</dbReference>
<sequence length="148" mass="17032">MSPSIKKATQDHIPDIAPLLDAYRVFYNQPSDLPAAEEFLKARFTKQDSDLFLAYCEEKPAGFVQLYSSFSTVSLRPVYILNDLFVAPEFRKKGIGIALLKEAQEFCRKREFKGLALETAVDNPAQALYEKLGWEKDVHCFHYFWTAR</sequence>
<dbReference type="GO" id="GO:0016747">
    <property type="term" value="F:acyltransferase activity, transferring groups other than amino-acyl groups"/>
    <property type="evidence" value="ECO:0007669"/>
    <property type="project" value="InterPro"/>
</dbReference>
<evidence type="ECO:0000313" key="4">
    <source>
        <dbReference type="EMBL" id="QBA64395.1"/>
    </source>
</evidence>
<evidence type="ECO:0000313" key="5">
    <source>
        <dbReference type="Proteomes" id="UP000290889"/>
    </source>
</evidence>
<evidence type="ECO:0000256" key="2">
    <source>
        <dbReference type="ARBA" id="ARBA00023315"/>
    </source>
</evidence>
<dbReference type="Pfam" id="PF00583">
    <property type="entry name" value="Acetyltransf_1"/>
    <property type="match status" value="1"/>
</dbReference>
<dbReference type="InterPro" id="IPR000182">
    <property type="entry name" value="GNAT_dom"/>
</dbReference>
<dbReference type="EMBL" id="CP035544">
    <property type="protein sequence ID" value="QBA64395.1"/>
    <property type="molecule type" value="Genomic_DNA"/>
</dbReference>
<feature type="domain" description="N-acetyltransferase" evidence="3">
    <location>
        <begin position="3"/>
        <end position="148"/>
    </location>
</feature>
<evidence type="ECO:0000259" key="3">
    <source>
        <dbReference type="PROSITE" id="PS51186"/>
    </source>
</evidence>
<keyword evidence="1 4" id="KW-0808">Transferase</keyword>
<name>A0A411E9I7_9FLAO</name>